<keyword evidence="1" id="KW-1133">Transmembrane helix</keyword>
<sequence length="277" mass="30982">MIFIKKRQPLKAKKKINYKLLVAVLLIVTIVPLSIIGIIISYSPLVVPSRFGAIDYTWISVSVDPFEDIHTNDGQGRFYVSKGGYQLYSFTNEGLIGYDNETGMLYYRASAVFRFGINAYTLAGITDAFPNMDLGSREAREYVEILKYKSINISPPPKFNGLTTITADVNYRSIDFDDTVSDVLGEPFKNVNFKAHDYEGVLPITVSLHEDFGTVAELEVAEGLTLYNPRIIAEVKKVIVDVTRSDTVGDYSDIYINEQTDFGEVSVYFPVDSQASL</sequence>
<protein>
    <submittedName>
        <fullName evidence="2">Uncharacterized protein</fullName>
    </submittedName>
</protein>
<gene>
    <name evidence="2" type="ORF">S03H2_14540</name>
</gene>
<feature type="non-terminal residue" evidence="2">
    <location>
        <position position="277"/>
    </location>
</feature>
<keyword evidence="1" id="KW-0812">Transmembrane</keyword>
<organism evidence="2">
    <name type="scientific">marine sediment metagenome</name>
    <dbReference type="NCBI Taxonomy" id="412755"/>
    <lineage>
        <taxon>unclassified sequences</taxon>
        <taxon>metagenomes</taxon>
        <taxon>ecological metagenomes</taxon>
    </lineage>
</organism>
<accession>X1FI26</accession>
<comment type="caution">
    <text evidence="2">The sequence shown here is derived from an EMBL/GenBank/DDBJ whole genome shotgun (WGS) entry which is preliminary data.</text>
</comment>
<evidence type="ECO:0000256" key="1">
    <source>
        <dbReference type="SAM" id="Phobius"/>
    </source>
</evidence>
<reference evidence="2" key="1">
    <citation type="journal article" date="2014" name="Front. Microbiol.">
        <title>High frequency of phylogenetically diverse reductive dehalogenase-homologous genes in deep subseafloor sedimentary metagenomes.</title>
        <authorList>
            <person name="Kawai M."/>
            <person name="Futagami T."/>
            <person name="Toyoda A."/>
            <person name="Takaki Y."/>
            <person name="Nishi S."/>
            <person name="Hori S."/>
            <person name="Arai W."/>
            <person name="Tsubouchi T."/>
            <person name="Morono Y."/>
            <person name="Uchiyama I."/>
            <person name="Ito T."/>
            <person name="Fujiyama A."/>
            <person name="Inagaki F."/>
            <person name="Takami H."/>
        </authorList>
    </citation>
    <scope>NUCLEOTIDE SEQUENCE</scope>
    <source>
        <strain evidence="2">Expedition CK06-06</strain>
    </source>
</reference>
<evidence type="ECO:0000313" key="2">
    <source>
        <dbReference type="EMBL" id="GAH44607.1"/>
    </source>
</evidence>
<dbReference type="EMBL" id="BARU01007378">
    <property type="protein sequence ID" value="GAH44607.1"/>
    <property type="molecule type" value="Genomic_DNA"/>
</dbReference>
<dbReference type="AlphaFoldDB" id="X1FI26"/>
<keyword evidence="1" id="KW-0472">Membrane</keyword>
<name>X1FI26_9ZZZZ</name>
<feature type="transmembrane region" description="Helical" evidence="1">
    <location>
        <begin position="20"/>
        <end position="42"/>
    </location>
</feature>
<proteinExistence type="predicted"/>